<dbReference type="RefSeq" id="WP_289455630.1">
    <property type="nucleotide sequence ID" value="NZ_JAUCGQ010000001.1"/>
</dbReference>
<keyword evidence="7 8" id="KW-0066">ATP synthesis</keyword>
<dbReference type="InterPro" id="IPR000711">
    <property type="entry name" value="ATPase_OSCP/dsu"/>
</dbReference>
<reference evidence="9 10" key="1">
    <citation type="submission" date="2023-06" db="EMBL/GenBank/DDBJ databases">
        <title>Cellulomonas sp. MW4 Whole genome sequence.</title>
        <authorList>
            <person name="Park S."/>
        </authorList>
    </citation>
    <scope>NUCLEOTIDE SEQUENCE [LARGE SCALE GENOMIC DNA]</scope>
    <source>
        <strain evidence="9 10">MW4</strain>
    </source>
</reference>
<comment type="function">
    <text evidence="8">F(1)F(0) ATP synthase produces ATP from ADP in the presence of a proton or sodium gradient. F-type ATPases consist of two structural domains, F(1) containing the extramembraneous catalytic core and F(0) containing the membrane proton channel, linked together by a central stalk and a peripheral stalk. During catalysis, ATP synthesis in the catalytic domain of F(1) is coupled via a rotary mechanism of the central stalk subunits to proton translocation.</text>
</comment>
<dbReference type="NCBIfam" id="NF009967">
    <property type="entry name" value="PRK13430.1"/>
    <property type="match status" value="1"/>
</dbReference>
<gene>
    <name evidence="8" type="primary">atpH</name>
    <name evidence="9" type="ORF">QRT04_12575</name>
</gene>
<evidence type="ECO:0000256" key="6">
    <source>
        <dbReference type="ARBA" id="ARBA00023196"/>
    </source>
</evidence>
<dbReference type="InterPro" id="IPR020781">
    <property type="entry name" value="ATPase_OSCP/d_CS"/>
</dbReference>
<keyword evidence="2 8" id="KW-0813">Transport</keyword>
<dbReference type="Proteomes" id="UP001529338">
    <property type="component" value="Unassembled WGS sequence"/>
</dbReference>
<dbReference type="PANTHER" id="PTHR11910">
    <property type="entry name" value="ATP SYNTHASE DELTA CHAIN"/>
    <property type="match status" value="1"/>
</dbReference>
<keyword evidence="8" id="KW-1003">Cell membrane</keyword>
<dbReference type="EMBL" id="JAUCGQ010000001">
    <property type="protein sequence ID" value="MDM7855766.1"/>
    <property type="molecule type" value="Genomic_DNA"/>
</dbReference>
<accession>A0ABT7SHZ9</accession>
<dbReference type="PROSITE" id="PS00389">
    <property type="entry name" value="ATPASE_DELTA"/>
    <property type="match status" value="1"/>
</dbReference>
<name>A0ABT7SHZ9_9CELL</name>
<sequence>MRGTSRASLAAAEERWEPVLQAAGAQSSDLGEQLFAVVDALDSSGSLRRTLADPSIEGDAKAALAARLLANADPRVVEAVQGLVRSRWSADGDLAESAEHLAFHALLARAESEGALGQVEDELFRLSRALIGQREVRRTLFDTSIPADARAGLVDQILAGRTHEVTALVARRLAAQPRGRRYVAALGHLSDLIAARRQRAVALVTTASPLSDAQRDRLAAILERAYGRVVQVNTVLDPHVIGGLRIQVGAEVVDATVLSRLADARRRLAS</sequence>
<keyword evidence="4 8" id="KW-0406">Ion transport</keyword>
<evidence type="ECO:0000256" key="8">
    <source>
        <dbReference type="HAMAP-Rule" id="MF_01416"/>
    </source>
</evidence>
<organism evidence="9 10">
    <name type="scientific">Cellulomonas alba</name>
    <dbReference type="NCBI Taxonomy" id="3053467"/>
    <lineage>
        <taxon>Bacteria</taxon>
        <taxon>Bacillati</taxon>
        <taxon>Actinomycetota</taxon>
        <taxon>Actinomycetes</taxon>
        <taxon>Micrococcales</taxon>
        <taxon>Cellulomonadaceae</taxon>
        <taxon>Cellulomonas</taxon>
    </lineage>
</organism>
<evidence type="ECO:0000313" key="10">
    <source>
        <dbReference type="Proteomes" id="UP001529338"/>
    </source>
</evidence>
<protein>
    <recommendedName>
        <fullName evidence="8">ATP synthase subunit delta</fullName>
    </recommendedName>
    <alternativeName>
        <fullName evidence="8">ATP synthase F(1) sector subunit delta</fullName>
    </alternativeName>
    <alternativeName>
        <fullName evidence="8">F-type ATPase subunit delta</fullName>
        <shortName evidence="8">F-ATPase subunit delta</shortName>
    </alternativeName>
</protein>
<comment type="function">
    <text evidence="8">This protein is part of the stalk that links CF(0) to CF(1). It either transmits conformational changes from CF(0) to CF(1) or is implicated in proton conduction.</text>
</comment>
<keyword evidence="6 8" id="KW-0139">CF(1)</keyword>
<keyword evidence="10" id="KW-1185">Reference proteome</keyword>
<dbReference type="Pfam" id="PF00213">
    <property type="entry name" value="OSCP"/>
    <property type="match status" value="1"/>
</dbReference>
<evidence type="ECO:0000256" key="2">
    <source>
        <dbReference type="ARBA" id="ARBA00022448"/>
    </source>
</evidence>
<dbReference type="PRINTS" id="PR00125">
    <property type="entry name" value="ATPASEDELTA"/>
</dbReference>
<evidence type="ECO:0000256" key="7">
    <source>
        <dbReference type="ARBA" id="ARBA00023310"/>
    </source>
</evidence>
<comment type="subcellular location">
    <subcellularLocation>
        <location evidence="8">Cell membrane</location>
        <topology evidence="8">Peripheral membrane protein</topology>
    </subcellularLocation>
    <subcellularLocation>
        <location evidence="1">Membrane</location>
    </subcellularLocation>
</comment>
<comment type="similarity">
    <text evidence="8">Belongs to the ATPase delta chain family.</text>
</comment>
<evidence type="ECO:0000256" key="3">
    <source>
        <dbReference type="ARBA" id="ARBA00022781"/>
    </source>
</evidence>
<evidence type="ECO:0000313" key="9">
    <source>
        <dbReference type="EMBL" id="MDM7855766.1"/>
    </source>
</evidence>
<keyword evidence="3 8" id="KW-0375">Hydrogen ion transport</keyword>
<proteinExistence type="inferred from homology"/>
<evidence type="ECO:0000256" key="4">
    <source>
        <dbReference type="ARBA" id="ARBA00023065"/>
    </source>
</evidence>
<dbReference type="HAMAP" id="MF_01416">
    <property type="entry name" value="ATP_synth_delta_bact"/>
    <property type="match status" value="1"/>
</dbReference>
<comment type="caution">
    <text evidence="9">The sequence shown here is derived from an EMBL/GenBank/DDBJ whole genome shotgun (WGS) entry which is preliminary data.</text>
</comment>
<evidence type="ECO:0000256" key="1">
    <source>
        <dbReference type="ARBA" id="ARBA00004370"/>
    </source>
</evidence>
<keyword evidence="5 8" id="KW-0472">Membrane</keyword>
<evidence type="ECO:0000256" key="5">
    <source>
        <dbReference type="ARBA" id="ARBA00023136"/>
    </source>
</evidence>